<evidence type="ECO:0000313" key="2">
    <source>
        <dbReference type="EMBL" id="KAJ1126067.1"/>
    </source>
</evidence>
<feature type="compositionally biased region" description="Basic and acidic residues" evidence="1">
    <location>
        <begin position="56"/>
        <end position="103"/>
    </location>
</feature>
<dbReference type="Proteomes" id="UP001066276">
    <property type="component" value="Chromosome 7"/>
</dbReference>
<feature type="region of interest" description="Disordered" evidence="1">
    <location>
        <begin position="1"/>
        <end position="118"/>
    </location>
</feature>
<reference evidence="2" key="1">
    <citation type="journal article" date="2022" name="bioRxiv">
        <title>Sequencing and chromosome-scale assembly of the giantPleurodeles waltlgenome.</title>
        <authorList>
            <person name="Brown T."/>
            <person name="Elewa A."/>
            <person name="Iarovenko S."/>
            <person name="Subramanian E."/>
            <person name="Araus A.J."/>
            <person name="Petzold A."/>
            <person name="Susuki M."/>
            <person name="Suzuki K.-i.T."/>
            <person name="Hayashi T."/>
            <person name="Toyoda A."/>
            <person name="Oliveira C."/>
            <person name="Osipova E."/>
            <person name="Leigh N.D."/>
            <person name="Simon A."/>
            <person name="Yun M.H."/>
        </authorList>
    </citation>
    <scope>NUCLEOTIDE SEQUENCE</scope>
    <source>
        <strain evidence="2">20211129_DDA</strain>
        <tissue evidence="2">Liver</tissue>
    </source>
</reference>
<evidence type="ECO:0000256" key="1">
    <source>
        <dbReference type="SAM" id="MobiDB-lite"/>
    </source>
</evidence>
<proteinExistence type="predicted"/>
<protein>
    <submittedName>
        <fullName evidence="2">Uncharacterized protein</fullName>
    </submittedName>
</protein>
<comment type="caution">
    <text evidence="2">The sequence shown here is derived from an EMBL/GenBank/DDBJ whole genome shotgun (WGS) entry which is preliminary data.</text>
</comment>
<gene>
    <name evidence="2" type="ORF">NDU88_004480</name>
</gene>
<dbReference type="AlphaFoldDB" id="A0AAV7PF55"/>
<keyword evidence="3" id="KW-1185">Reference proteome</keyword>
<sequence length="118" mass="13281">MPQGKHRILTIRLTDIPATRTTESGTESRFSFPDDAPPGRPSNVDAGSLTGNPDIRFPETVDRKDRLHAREEDGEKNADRDERTRSERPEDTERRPDTGETLKESAQGRIATKREPEG</sequence>
<name>A0AAV7PF55_PLEWA</name>
<dbReference type="EMBL" id="JANPWB010000011">
    <property type="protein sequence ID" value="KAJ1126067.1"/>
    <property type="molecule type" value="Genomic_DNA"/>
</dbReference>
<feature type="compositionally biased region" description="Polar residues" evidence="1">
    <location>
        <begin position="19"/>
        <end position="29"/>
    </location>
</feature>
<accession>A0AAV7PF55</accession>
<evidence type="ECO:0000313" key="3">
    <source>
        <dbReference type="Proteomes" id="UP001066276"/>
    </source>
</evidence>
<organism evidence="2 3">
    <name type="scientific">Pleurodeles waltl</name>
    <name type="common">Iberian ribbed newt</name>
    <dbReference type="NCBI Taxonomy" id="8319"/>
    <lineage>
        <taxon>Eukaryota</taxon>
        <taxon>Metazoa</taxon>
        <taxon>Chordata</taxon>
        <taxon>Craniata</taxon>
        <taxon>Vertebrata</taxon>
        <taxon>Euteleostomi</taxon>
        <taxon>Amphibia</taxon>
        <taxon>Batrachia</taxon>
        <taxon>Caudata</taxon>
        <taxon>Salamandroidea</taxon>
        <taxon>Salamandridae</taxon>
        <taxon>Pleurodelinae</taxon>
        <taxon>Pleurodeles</taxon>
    </lineage>
</organism>